<dbReference type="AlphaFoldDB" id="A0AAD2FEI3"/>
<dbReference type="SUPFAM" id="SSF53448">
    <property type="entry name" value="Nucleotide-diphospho-sugar transferases"/>
    <property type="match status" value="1"/>
</dbReference>
<evidence type="ECO:0000256" key="2">
    <source>
        <dbReference type="SAM" id="Phobius"/>
    </source>
</evidence>
<dbReference type="GO" id="GO:0051999">
    <property type="term" value="P:mannosyl-inositol phosphorylceramide biosynthetic process"/>
    <property type="evidence" value="ECO:0007669"/>
    <property type="project" value="TreeGrafter"/>
</dbReference>
<gene>
    <name evidence="3" type="ORF">CYCCA115_LOCUS2995</name>
</gene>
<keyword evidence="2" id="KW-0472">Membrane</keyword>
<feature type="transmembrane region" description="Helical" evidence="2">
    <location>
        <begin position="93"/>
        <end position="111"/>
    </location>
</feature>
<dbReference type="PANTHER" id="PTHR32385:SF23">
    <property type="entry name" value="NUCLEOTIDE-DIPHOSPHO-SUGAR TRANSFERASE"/>
    <property type="match status" value="1"/>
</dbReference>
<reference evidence="3" key="1">
    <citation type="submission" date="2023-08" db="EMBL/GenBank/DDBJ databases">
        <authorList>
            <person name="Audoor S."/>
            <person name="Bilcke G."/>
        </authorList>
    </citation>
    <scope>NUCLEOTIDE SEQUENCE</scope>
</reference>
<proteinExistence type="predicted"/>
<accession>A0AAD2FEI3</accession>
<keyword evidence="4" id="KW-1185">Reference proteome</keyword>
<sequence>MPRRKTSIQKNANKRGRLTSINERRPLTDHVDDYDEHKDNDDEDAELAKRRQQFFFQALRRGIRDLKVGKKPAAKKRIYKRTLRMRPCAKQGLFWGPILILVLEWYLGYVLRAEHVTDAYYDQYGYEPWMIDKPARIPIDIQNLTTIGTNSIRSQNMQQSCRGDLRWTANHHNPWYHYARPSRRQIPAMIHQTNKDRCLTMNFARASQKWSAFSHNKWSYYLHDESALAQLFLEMQYPEFPYLRLVVQNCLLYLPPVEKNLWSYLVLWVYGGVVADVNSMPDNFHFQTLQKDDDAIFIFDAASQRMNTTFMASSPKHPVMYYAIQHTLLRILTAENIASPDLVYQTGPEALQKALEQFSREDDEEQDWSRSLPRMVKGVEDQEGRSAKVISSEEKYATPIFISPAGKVKEFGKMGVQVDVIQPVRGPAGGCFSQMHSNLDKAVGGGHNGP</sequence>
<keyword evidence="2" id="KW-0812">Transmembrane</keyword>
<evidence type="ECO:0000313" key="3">
    <source>
        <dbReference type="EMBL" id="CAJ1932754.1"/>
    </source>
</evidence>
<dbReference type="Gene3D" id="3.90.550.20">
    <property type="match status" value="1"/>
</dbReference>
<evidence type="ECO:0000313" key="4">
    <source>
        <dbReference type="Proteomes" id="UP001295423"/>
    </source>
</evidence>
<protein>
    <submittedName>
        <fullName evidence="3">Uncharacterized protein</fullName>
    </submittedName>
</protein>
<dbReference type="EMBL" id="CAKOGP040000224">
    <property type="protein sequence ID" value="CAJ1932754.1"/>
    <property type="molecule type" value="Genomic_DNA"/>
</dbReference>
<evidence type="ECO:0000256" key="1">
    <source>
        <dbReference type="SAM" id="MobiDB-lite"/>
    </source>
</evidence>
<dbReference type="GO" id="GO:0016020">
    <property type="term" value="C:membrane"/>
    <property type="evidence" value="ECO:0007669"/>
    <property type="project" value="GOC"/>
</dbReference>
<name>A0AAD2FEI3_9STRA</name>
<dbReference type="InterPro" id="IPR029044">
    <property type="entry name" value="Nucleotide-diphossugar_trans"/>
</dbReference>
<dbReference type="PANTHER" id="PTHR32385">
    <property type="entry name" value="MANNOSYL PHOSPHORYLINOSITOL CERAMIDE SYNTHASE"/>
    <property type="match status" value="1"/>
</dbReference>
<dbReference type="InterPro" id="IPR051706">
    <property type="entry name" value="Glycosyltransferase_domain"/>
</dbReference>
<organism evidence="3 4">
    <name type="scientific">Cylindrotheca closterium</name>
    <dbReference type="NCBI Taxonomy" id="2856"/>
    <lineage>
        <taxon>Eukaryota</taxon>
        <taxon>Sar</taxon>
        <taxon>Stramenopiles</taxon>
        <taxon>Ochrophyta</taxon>
        <taxon>Bacillariophyta</taxon>
        <taxon>Bacillariophyceae</taxon>
        <taxon>Bacillariophycidae</taxon>
        <taxon>Bacillariales</taxon>
        <taxon>Bacillariaceae</taxon>
        <taxon>Cylindrotheca</taxon>
    </lineage>
</organism>
<dbReference type="Proteomes" id="UP001295423">
    <property type="component" value="Unassembled WGS sequence"/>
</dbReference>
<comment type="caution">
    <text evidence="3">The sequence shown here is derived from an EMBL/GenBank/DDBJ whole genome shotgun (WGS) entry which is preliminary data.</text>
</comment>
<feature type="compositionally biased region" description="Basic residues" evidence="1">
    <location>
        <begin position="1"/>
        <end position="17"/>
    </location>
</feature>
<feature type="region of interest" description="Disordered" evidence="1">
    <location>
        <begin position="1"/>
        <end position="24"/>
    </location>
</feature>
<keyword evidence="2" id="KW-1133">Transmembrane helix</keyword>
<dbReference type="GO" id="GO:0000030">
    <property type="term" value="F:mannosyltransferase activity"/>
    <property type="evidence" value="ECO:0007669"/>
    <property type="project" value="TreeGrafter"/>
</dbReference>